<evidence type="ECO:0000256" key="7">
    <source>
        <dbReference type="ARBA" id="ARBA00022927"/>
    </source>
</evidence>
<evidence type="ECO:0000256" key="11">
    <source>
        <dbReference type="SAM" id="MobiDB-lite"/>
    </source>
</evidence>
<evidence type="ECO:0000256" key="10">
    <source>
        <dbReference type="RuleBase" id="RU004004"/>
    </source>
</evidence>
<proteinExistence type="inferred from homology"/>
<gene>
    <name evidence="16" type="ORF">DFQ15_11762</name>
</gene>
<evidence type="ECO:0000256" key="6">
    <source>
        <dbReference type="ARBA" id="ARBA00022729"/>
    </source>
</evidence>
<dbReference type="OrthoDB" id="9775455at2"/>
<dbReference type="InterPro" id="IPR013356">
    <property type="entry name" value="T2SS_GspD"/>
</dbReference>
<feature type="compositionally biased region" description="Pro residues" evidence="11">
    <location>
        <begin position="53"/>
        <end position="63"/>
    </location>
</feature>
<keyword evidence="8" id="KW-0472">Membrane</keyword>
<name>A0A318SRS1_9BURK</name>
<organism evidence="16 17">
    <name type="scientific">Xylophilus ampelinus</name>
    <dbReference type="NCBI Taxonomy" id="54067"/>
    <lineage>
        <taxon>Bacteria</taxon>
        <taxon>Pseudomonadati</taxon>
        <taxon>Pseudomonadota</taxon>
        <taxon>Betaproteobacteria</taxon>
        <taxon>Burkholderiales</taxon>
        <taxon>Xylophilus</taxon>
    </lineage>
</organism>
<evidence type="ECO:0000256" key="8">
    <source>
        <dbReference type="ARBA" id="ARBA00023136"/>
    </source>
</evidence>
<evidence type="ECO:0000313" key="17">
    <source>
        <dbReference type="Proteomes" id="UP000247540"/>
    </source>
</evidence>
<dbReference type="Pfam" id="PF21305">
    <property type="entry name" value="type_II_gspD_N0"/>
    <property type="match status" value="1"/>
</dbReference>
<keyword evidence="7" id="KW-0653">Protein transport</keyword>
<evidence type="ECO:0000259" key="14">
    <source>
        <dbReference type="Pfam" id="PF03958"/>
    </source>
</evidence>
<evidence type="ECO:0000256" key="9">
    <source>
        <dbReference type="ARBA" id="ARBA00023237"/>
    </source>
</evidence>
<feature type="domain" description="NolW-like" evidence="14">
    <location>
        <begin position="261"/>
        <end position="359"/>
    </location>
</feature>
<feature type="domain" description="GspD-like N0" evidence="15">
    <location>
        <begin position="98"/>
        <end position="167"/>
    </location>
</feature>
<dbReference type="InterPro" id="IPR050810">
    <property type="entry name" value="Bact_Secretion_Sys_Channel"/>
</dbReference>
<evidence type="ECO:0000256" key="2">
    <source>
        <dbReference type="ARBA" id="ARBA00006980"/>
    </source>
</evidence>
<evidence type="ECO:0000259" key="15">
    <source>
        <dbReference type="Pfam" id="PF21305"/>
    </source>
</evidence>
<dbReference type="NCBIfam" id="TIGR02517">
    <property type="entry name" value="type_II_gspD"/>
    <property type="match status" value="1"/>
</dbReference>
<feature type="region of interest" description="Disordered" evidence="11">
    <location>
        <begin position="25"/>
        <end position="69"/>
    </location>
</feature>
<dbReference type="Pfam" id="PF00263">
    <property type="entry name" value="Secretin"/>
    <property type="match status" value="1"/>
</dbReference>
<dbReference type="Pfam" id="PF03958">
    <property type="entry name" value="Secretin_N"/>
    <property type="match status" value="2"/>
</dbReference>
<keyword evidence="3 10" id="KW-0813">Transport</keyword>
<feature type="chain" id="PRO_5016388740" evidence="12">
    <location>
        <begin position="23"/>
        <end position="823"/>
    </location>
</feature>
<evidence type="ECO:0000256" key="1">
    <source>
        <dbReference type="ARBA" id="ARBA00004442"/>
    </source>
</evidence>
<dbReference type="GO" id="GO:0015627">
    <property type="term" value="C:type II protein secretion system complex"/>
    <property type="evidence" value="ECO:0007669"/>
    <property type="project" value="InterPro"/>
</dbReference>
<dbReference type="InterPro" id="IPR001775">
    <property type="entry name" value="GspD/PilQ"/>
</dbReference>
<dbReference type="Gene3D" id="3.55.50.30">
    <property type="match status" value="1"/>
</dbReference>
<dbReference type="PRINTS" id="PR00811">
    <property type="entry name" value="BCTERIALGSPD"/>
</dbReference>
<dbReference type="GO" id="GO:0015628">
    <property type="term" value="P:protein secretion by the type II secretion system"/>
    <property type="evidence" value="ECO:0007669"/>
    <property type="project" value="InterPro"/>
</dbReference>
<dbReference type="InterPro" id="IPR038591">
    <property type="entry name" value="NolW-like_sf"/>
</dbReference>
<protein>
    <submittedName>
        <fullName evidence="16">General secretion pathway protein D</fullName>
    </submittedName>
</protein>
<comment type="caution">
    <text evidence="16">The sequence shown here is derived from an EMBL/GenBank/DDBJ whole genome shotgun (WGS) entry which is preliminary data.</text>
</comment>
<reference evidence="16 17" key="1">
    <citation type="submission" date="2018-06" db="EMBL/GenBank/DDBJ databases">
        <title>Genomic Encyclopedia of Type Strains, Phase III (KMG-III): the genomes of soil and plant-associated and newly described type strains.</title>
        <authorList>
            <person name="Whitman W."/>
        </authorList>
    </citation>
    <scope>NUCLEOTIDE SEQUENCE [LARGE SCALE GENOMIC DNA]</scope>
    <source>
        <strain evidence="16 17">CECT 7646</strain>
    </source>
</reference>
<evidence type="ECO:0000256" key="5">
    <source>
        <dbReference type="ARBA" id="ARBA00022692"/>
    </source>
</evidence>
<comment type="subcellular location">
    <subcellularLocation>
        <location evidence="1 10">Cell outer membrane</location>
    </subcellularLocation>
</comment>
<accession>A0A318SRS1</accession>
<dbReference type="Proteomes" id="UP000247540">
    <property type="component" value="Unassembled WGS sequence"/>
</dbReference>
<dbReference type="InterPro" id="IPR004846">
    <property type="entry name" value="T2SS/T3SS_dom"/>
</dbReference>
<dbReference type="InterPro" id="IPR005644">
    <property type="entry name" value="NolW-like"/>
</dbReference>
<keyword evidence="6 12" id="KW-0732">Signal</keyword>
<dbReference type="PANTHER" id="PTHR30332:SF25">
    <property type="entry name" value="SECRETIN XPSD"/>
    <property type="match status" value="1"/>
</dbReference>
<evidence type="ECO:0000256" key="12">
    <source>
        <dbReference type="SAM" id="SignalP"/>
    </source>
</evidence>
<feature type="signal peptide" evidence="12">
    <location>
        <begin position="1"/>
        <end position="22"/>
    </location>
</feature>
<keyword evidence="4" id="KW-1134">Transmembrane beta strand</keyword>
<dbReference type="EMBL" id="QJTC01000017">
    <property type="protein sequence ID" value="PYE76029.1"/>
    <property type="molecule type" value="Genomic_DNA"/>
</dbReference>
<evidence type="ECO:0000256" key="3">
    <source>
        <dbReference type="ARBA" id="ARBA00022448"/>
    </source>
</evidence>
<comment type="similarity">
    <text evidence="2">Belongs to the bacterial secretin family. GSP D subfamily.</text>
</comment>
<keyword evidence="5" id="KW-0812">Transmembrane</keyword>
<dbReference type="AlphaFoldDB" id="A0A318SRS1"/>
<evidence type="ECO:0000256" key="4">
    <source>
        <dbReference type="ARBA" id="ARBA00022452"/>
    </source>
</evidence>
<feature type="compositionally biased region" description="Polar residues" evidence="11">
    <location>
        <begin position="25"/>
        <end position="42"/>
    </location>
</feature>
<keyword evidence="9" id="KW-0998">Cell outer membrane</keyword>
<feature type="domain" description="NolW-like" evidence="14">
    <location>
        <begin position="370"/>
        <end position="528"/>
    </location>
</feature>
<sequence length="823" mass="83753">MNHLRIATLSVLIAAVSQNALAQSADTTPQTFPGTSDSTSAALGTLGAIPGRAQPPAPPPPDDPAADREPHILRGTDQVIAPPRVAARLPTGARSAFKFEDAPIGEVAGVILGEIAKAEVVFHGQINGAITLVTREPVTPDQAVFLLETALQANGLIMARDARGTYHVGRAEALRGIVAAPRQATGGVLPPGFGAIVVPLRYIGAAEMASILRPIAGGDALVRVDTVRNLLVMTGTRTQAEGWLDIVNTFDVDLLKGMSVGVFPLKYASVSEVEAALQIMSGGRLAAATAAVPGRPGASASTAPGQGAAASAAASAEANPLFGGVRVMPIERINSILVVSPRASALDEARRWIERLDKPNNNTTEPQLHVYGVQNGNAKHLATVLAGIYGGTTSSGGGGTGIAPGLGSSYGNSGGFGGGSMGGSGFGSSSGFSGSTGSFGGSGATMGSSGGMFGSSGSFGNSGFGNAGSSSLNRGTGTSQSGVTASEFGNGIRVIADEVNNAILIYAPNAEFAKIEATLKRLDVRSAQVLIEASIIEVTLRDQLSYGLEWFFKNGGKYEGGGTLGALPATTAAAAATASSGGFAYSLSRSASDVRVVLNALASMSLVKVISSPSLMVLDNQTASIMVGDQVPVQTGTTVSTGGFASTSIQYKDTGVQLQVMPSVNAGNIVTMLLTQAVTDVSSVQDTATQQFPFRQRQITSKVAVRSGEALVLGGLIRDNTSNGRSGIPFLKDLPVIGAAFGATTVAKERTELVVILTPRVVRSDEDIRDVGSEMRDRMKGIFSDTRLSSGGPGRSGAPDPQVELAPGVSGLPRSTPSGNPSN</sequence>
<feature type="region of interest" description="Disordered" evidence="11">
    <location>
        <begin position="772"/>
        <end position="823"/>
    </location>
</feature>
<evidence type="ECO:0000313" key="16">
    <source>
        <dbReference type="EMBL" id="PYE76029.1"/>
    </source>
</evidence>
<feature type="compositionally biased region" description="Polar residues" evidence="11">
    <location>
        <begin position="813"/>
        <end position="823"/>
    </location>
</feature>
<dbReference type="InterPro" id="IPR049371">
    <property type="entry name" value="GspD-like_N0"/>
</dbReference>
<keyword evidence="17" id="KW-1185">Reference proteome</keyword>
<feature type="domain" description="Type II/III secretion system secretin-like" evidence="13">
    <location>
        <begin position="600"/>
        <end position="763"/>
    </location>
</feature>
<dbReference type="PANTHER" id="PTHR30332">
    <property type="entry name" value="PROBABLE GENERAL SECRETION PATHWAY PROTEIN D"/>
    <property type="match status" value="1"/>
</dbReference>
<evidence type="ECO:0000259" key="13">
    <source>
        <dbReference type="Pfam" id="PF00263"/>
    </source>
</evidence>
<dbReference type="Gene3D" id="3.30.1370.120">
    <property type="match status" value="3"/>
</dbReference>
<dbReference type="GO" id="GO:0009279">
    <property type="term" value="C:cell outer membrane"/>
    <property type="evidence" value="ECO:0007669"/>
    <property type="project" value="UniProtKB-SubCell"/>
</dbReference>